<keyword evidence="5" id="KW-1185">Reference proteome</keyword>
<dbReference type="SUPFAM" id="SSF51182">
    <property type="entry name" value="RmlC-like cupins"/>
    <property type="match status" value="1"/>
</dbReference>
<dbReference type="Pfam" id="PF13561">
    <property type="entry name" value="adh_short_C2"/>
    <property type="match status" value="1"/>
</dbReference>
<protein>
    <submittedName>
        <fullName evidence="4">Uncharacterized protein</fullName>
    </submittedName>
</protein>
<dbReference type="GO" id="GO:0044550">
    <property type="term" value="P:secondary metabolite biosynthetic process"/>
    <property type="evidence" value="ECO:0007669"/>
    <property type="project" value="UniProtKB-ARBA"/>
</dbReference>
<keyword evidence="2" id="KW-0521">NADP</keyword>
<dbReference type="GeneID" id="34465365"/>
<accession>A0A1L9VID4</accession>
<dbReference type="RefSeq" id="XP_022400333.1">
    <property type="nucleotide sequence ID" value="XM_022549105.1"/>
</dbReference>
<evidence type="ECO:0000256" key="3">
    <source>
        <dbReference type="ARBA" id="ARBA00023002"/>
    </source>
</evidence>
<dbReference type="Proteomes" id="UP000184300">
    <property type="component" value="Unassembled WGS sequence"/>
</dbReference>
<dbReference type="InterPro" id="IPR036291">
    <property type="entry name" value="NAD(P)-bd_dom_sf"/>
</dbReference>
<dbReference type="VEuPathDB" id="FungiDB:ASPGLDRAFT_67214"/>
<evidence type="ECO:0000256" key="1">
    <source>
        <dbReference type="ARBA" id="ARBA00006484"/>
    </source>
</evidence>
<gene>
    <name evidence="4" type="ORF">ASPGLDRAFT_67214</name>
</gene>
<dbReference type="CDD" id="cd05233">
    <property type="entry name" value="SDR_c"/>
    <property type="match status" value="1"/>
</dbReference>
<dbReference type="InterPro" id="IPR011051">
    <property type="entry name" value="RmlC_Cupin_sf"/>
</dbReference>
<organism evidence="4 5">
    <name type="scientific">Aspergillus glaucus CBS 516.65</name>
    <dbReference type="NCBI Taxonomy" id="1160497"/>
    <lineage>
        <taxon>Eukaryota</taxon>
        <taxon>Fungi</taxon>
        <taxon>Dikarya</taxon>
        <taxon>Ascomycota</taxon>
        <taxon>Pezizomycotina</taxon>
        <taxon>Eurotiomycetes</taxon>
        <taxon>Eurotiomycetidae</taxon>
        <taxon>Eurotiales</taxon>
        <taxon>Aspergillaceae</taxon>
        <taxon>Aspergillus</taxon>
        <taxon>Aspergillus subgen. Aspergillus</taxon>
    </lineage>
</organism>
<evidence type="ECO:0000313" key="4">
    <source>
        <dbReference type="EMBL" id="OJJ83635.1"/>
    </source>
</evidence>
<dbReference type="FunFam" id="3.40.50.720:FF:000084">
    <property type="entry name" value="Short-chain dehydrogenase reductase"/>
    <property type="match status" value="1"/>
</dbReference>
<dbReference type="SUPFAM" id="SSF51735">
    <property type="entry name" value="NAD(P)-binding Rossmann-fold domains"/>
    <property type="match status" value="1"/>
</dbReference>
<dbReference type="Gene3D" id="3.40.50.720">
    <property type="entry name" value="NAD(P)-binding Rossmann-like Domain"/>
    <property type="match status" value="1"/>
</dbReference>
<comment type="similarity">
    <text evidence="1">Belongs to the short-chain dehydrogenases/reductases (SDR) family.</text>
</comment>
<dbReference type="EMBL" id="KV878899">
    <property type="protein sequence ID" value="OJJ83635.1"/>
    <property type="molecule type" value="Genomic_DNA"/>
</dbReference>
<dbReference type="InterPro" id="IPR020904">
    <property type="entry name" value="Sc_DH/Rdtase_CS"/>
</dbReference>
<dbReference type="PRINTS" id="PR00081">
    <property type="entry name" value="GDHRDH"/>
</dbReference>
<dbReference type="STRING" id="1160497.A0A1L9VID4"/>
<dbReference type="PROSITE" id="PS00061">
    <property type="entry name" value="ADH_SHORT"/>
    <property type="match status" value="1"/>
</dbReference>
<dbReference type="PANTHER" id="PTHR24321">
    <property type="entry name" value="DEHYDROGENASES, SHORT CHAIN"/>
    <property type="match status" value="1"/>
</dbReference>
<dbReference type="PANTHER" id="PTHR24321:SF12">
    <property type="entry name" value="SHORT-CHAIN DEHYDROGENASE_REDUCTASE FAMILY, PUTATIVE (AFU_ORTHOLOGUE AFUA_5G14340)-RELATED"/>
    <property type="match status" value="1"/>
</dbReference>
<dbReference type="Gene3D" id="2.60.120.10">
    <property type="entry name" value="Jelly Rolls"/>
    <property type="match status" value="1"/>
</dbReference>
<evidence type="ECO:0000256" key="2">
    <source>
        <dbReference type="ARBA" id="ARBA00022857"/>
    </source>
</evidence>
<dbReference type="AlphaFoldDB" id="A0A1L9VID4"/>
<proteinExistence type="inferred from homology"/>
<dbReference type="GO" id="GO:0016491">
    <property type="term" value="F:oxidoreductase activity"/>
    <property type="evidence" value="ECO:0007669"/>
    <property type="project" value="UniProtKB-KW"/>
</dbReference>
<name>A0A1L9VID4_ASPGL</name>
<reference evidence="5" key="1">
    <citation type="journal article" date="2017" name="Genome Biol.">
        <title>Comparative genomics reveals high biological diversity and specific adaptations in the industrially and medically important fungal genus Aspergillus.</title>
        <authorList>
            <person name="de Vries R.P."/>
            <person name="Riley R."/>
            <person name="Wiebenga A."/>
            <person name="Aguilar-Osorio G."/>
            <person name="Amillis S."/>
            <person name="Uchima C.A."/>
            <person name="Anderluh G."/>
            <person name="Asadollahi M."/>
            <person name="Askin M."/>
            <person name="Barry K."/>
            <person name="Battaglia E."/>
            <person name="Bayram O."/>
            <person name="Benocci T."/>
            <person name="Braus-Stromeyer S.A."/>
            <person name="Caldana C."/>
            <person name="Canovas D."/>
            <person name="Cerqueira G.C."/>
            <person name="Chen F."/>
            <person name="Chen W."/>
            <person name="Choi C."/>
            <person name="Clum A."/>
            <person name="Dos Santos R.A."/>
            <person name="Damasio A.R."/>
            <person name="Diallinas G."/>
            <person name="Emri T."/>
            <person name="Fekete E."/>
            <person name="Flipphi M."/>
            <person name="Freyberg S."/>
            <person name="Gallo A."/>
            <person name="Gournas C."/>
            <person name="Habgood R."/>
            <person name="Hainaut M."/>
            <person name="Harispe M.L."/>
            <person name="Henrissat B."/>
            <person name="Hilden K.S."/>
            <person name="Hope R."/>
            <person name="Hossain A."/>
            <person name="Karabika E."/>
            <person name="Karaffa L."/>
            <person name="Karanyi Z."/>
            <person name="Krasevec N."/>
            <person name="Kuo A."/>
            <person name="Kusch H."/>
            <person name="LaButti K."/>
            <person name="Lagendijk E.L."/>
            <person name="Lapidus A."/>
            <person name="Levasseur A."/>
            <person name="Lindquist E."/>
            <person name="Lipzen A."/>
            <person name="Logrieco A.F."/>
            <person name="MacCabe A."/>
            <person name="Maekelae M.R."/>
            <person name="Malavazi I."/>
            <person name="Melin P."/>
            <person name="Meyer V."/>
            <person name="Mielnichuk N."/>
            <person name="Miskei M."/>
            <person name="Molnar A.P."/>
            <person name="Mule G."/>
            <person name="Ngan C.Y."/>
            <person name="Orejas M."/>
            <person name="Orosz E."/>
            <person name="Ouedraogo J.P."/>
            <person name="Overkamp K.M."/>
            <person name="Park H.-S."/>
            <person name="Perrone G."/>
            <person name="Piumi F."/>
            <person name="Punt P.J."/>
            <person name="Ram A.F."/>
            <person name="Ramon A."/>
            <person name="Rauscher S."/>
            <person name="Record E."/>
            <person name="Riano-Pachon D.M."/>
            <person name="Robert V."/>
            <person name="Roehrig J."/>
            <person name="Ruller R."/>
            <person name="Salamov A."/>
            <person name="Salih N.S."/>
            <person name="Samson R.A."/>
            <person name="Sandor E."/>
            <person name="Sanguinetti M."/>
            <person name="Schuetze T."/>
            <person name="Sepcic K."/>
            <person name="Shelest E."/>
            <person name="Sherlock G."/>
            <person name="Sophianopoulou V."/>
            <person name="Squina F.M."/>
            <person name="Sun H."/>
            <person name="Susca A."/>
            <person name="Todd R.B."/>
            <person name="Tsang A."/>
            <person name="Unkles S.E."/>
            <person name="van de Wiele N."/>
            <person name="van Rossen-Uffink D."/>
            <person name="Oliveira J.V."/>
            <person name="Vesth T.C."/>
            <person name="Visser J."/>
            <person name="Yu J.-H."/>
            <person name="Zhou M."/>
            <person name="Andersen M.R."/>
            <person name="Archer D.B."/>
            <person name="Baker S.E."/>
            <person name="Benoit I."/>
            <person name="Brakhage A.A."/>
            <person name="Braus G.H."/>
            <person name="Fischer R."/>
            <person name="Frisvad J.C."/>
            <person name="Goldman G.H."/>
            <person name="Houbraken J."/>
            <person name="Oakley B."/>
            <person name="Pocsi I."/>
            <person name="Scazzocchio C."/>
            <person name="Seiboth B."/>
            <person name="vanKuyk P.A."/>
            <person name="Wortman J."/>
            <person name="Dyer P.S."/>
            <person name="Grigoriev I.V."/>
        </authorList>
    </citation>
    <scope>NUCLEOTIDE SEQUENCE [LARGE SCALE GENOMIC DNA]</scope>
    <source>
        <strain evidence="5">CBS 516.65</strain>
    </source>
</reference>
<sequence length="437" mass="46499">MDITGNAFVVGGGGGIGKACALAFAKEGATVVVIADLDAKKAVEAAAECQALAPSAEFRAIGVQIDITQEDSVKTATDQVVQTFGRIDYCVNCAGIGVQQGVDIATLPLAEFRRFLDVNTVGIFLVTREVSTAMRAQEPRLVSSESPRRGTTRGAIVNLASVLSVVAAPGIIPYTASKHAVLGLTKNAALDNVSHGIRVNCVCPSWVDTPMVQQAEEGVQGLTEFIKSVVPMGRIAIPEEIADAIIFLASPRSSYHPIAGLSRVVRHITGHDSEGRSVFLSTDIGDHHRTLGEKQAISNIIYSTNQTPVELNGDHDIEFARNTEPGIHVKDGSVARLIDFAPGVESPLHRAVSLDYGVVIEGVFKMVLDSGEERIMRPGDISVQRATAHKWINITGNGSLPGRMLFVLLDCNDVYANGKKMEGYLGTLAKDYEGRGG</sequence>
<keyword evidence="3" id="KW-0560">Oxidoreductase</keyword>
<dbReference type="OrthoDB" id="5840532at2759"/>
<dbReference type="PRINTS" id="PR00080">
    <property type="entry name" value="SDRFAMILY"/>
</dbReference>
<dbReference type="InterPro" id="IPR002347">
    <property type="entry name" value="SDR_fam"/>
</dbReference>
<dbReference type="CDD" id="cd02231">
    <property type="entry name" value="cupin_BLL6423-like"/>
    <property type="match status" value="1"/>
</dbReference>
<evidence type="ECO:0000313" key="5">
    <source>
        <dbReference type="Proteomes" id="UP000184300"/>
    </source>
</evidence>
<dbReference type="InterPro" id="IPR014710">
    <property type="entry name" value="RmlC-like_jellyroll"/>
</dbReference>